<evidence type="ECO:0000256" key="1">
    <source>
        <dbReference type="ARBA" id="ARBA00022833"/>
    </source>
</evidence>
<evidence type="ECO:0000259" key="2">
    <source>
        <dbReference type="SMART" id="SM00849"/>
    </source>
</evidence>
<reference evidence="3" key="1">
    <citation type="submission" date="2017-05" db="EMBL/GenBank/DDBJ databases">
        <authorList>
            <person name="Varghese N."/>
            <person name="Submissions S."/>
        </authorList>
    </citation>
    <scope>NUCLEOTIDE SEQUENCE</scope>
    <source>
        <strain evidence="3">DSM 45262</strain>
    </source>
</reference>
<evidence type="ECO:0000313" key="3">
    <source>
        <dbReference type="EMBL" id="SMP33973.1"/>
    </source>
</evidence>
<feature type="domain" description="Metallo-beta-lactamase" evidence="2">
    <location>
        <begin position="18"/>
        <end position="211"/>
    </location>
</feature>
<dbReference type="InterPro" id="IPR036866">
    <property type="entry name" value="RibonucZ/Hydroxyglut_hydro"/>
</dbReference>
<dbReference type="PANTHER" id="PTHR46018">
    <property type="entry name" value="ZINC PHOSPHODIESTERASE ELAC PROTEIN 1"/>
    <property type="match status" value="1"/>
</dbReference>
<protein>
    <submittedName>
        <fullName evidence="3">Ribonuclease BN, tRNA processing enzyme</fullName>
    </submittedName>
</protein>
<proteinExistence type="predicted"/>
<comment type="caution">
    <text evidence="3">The sequence shown here is derived from an EMBL/GenBank/DDBJ whole genome shotgun (WGS) entry which is preliminary data.</text>
</comment>
<dbReference type="SUPFAM" id="SSF56281">
    <property type="entry name" value="Metallo-hydrolase/oxidoreductase"/>
    <property type="match status" value="1"/>
</dbReference>
<dbReference type="AlphaFoldDB" id="A0AA45WRY1"/>
<organism evidence="3 4">
    <name type="scientific">Laceyella tengchongensis</name>
    <dbReference type="NCBI Taxonomy" id="574699"/>
    <lineage>
        <taxon>Bacteria</taxon>
        <taxon>Bacillati</taxon>
        <taxon>Bacillota</taxon>
        <taxon>Bacilli</taxon>
        <taxon>Bacillales</taxon>
        <taxon>Thermoactinomycetaceae</taxon>
        <taxon>Laceyella</taxon>
    </lineage>
</organism>
<accession>A0AA45WRY1</accession>
<dbReference type="InterPro" id="IPR001279">
    <property type="entry name" value="Metallo-B-lactamas"/>
</dbReference>
<dbReference type="CDD" id="cd07716">
    <property type="entry name" value="RNaseZ_short-form-like_MBL-fold"/>
    <property type="match status" value="1"/>
</dbReference>
<gene>
    <name evidence="3" type="ORF">SAMN06265361_11043</name>
</gene>
<keyword evidence="4" id="KW-1185">Reference proteome</keyword>
<dbReference type="EMBL" id="FXTU01000010">
    <property type="protein sequence ID" value="SMP33973.1"/>
    <property type="molecule type" value="Genomic_DNA"/>
</dbReference>
<dbReference type="SMART" id="SM00849">
    <property type="entry name" value="Lactamase_B"/>
    <property type="match status" value="1"/>
</dbReference>
<dbReference type="Pfam" id="PF12706">
    <property type="entry name" value="Lactamase_B_2"/>
    <property type="match status" value="1"/>
</dbReference>
<dbReference type="Gene3D" id="3.60.15.10">
    <property type="entry name" value="Ribonuclease Z/Hydroxyacylglutathione hydrolase-like"/>
    <property type="match status" value="1"/>
</dbReference>
<dbReference type="GO" id="GO:0042781">
    <property type="term" value="F:3'-tRNA processing endoribonuclease activity"/>
    <property type="evidence" value="ECO:0007669"/>
    <property type="project" value="TreeGrafter"/>
</dbReference>
<dbReference type="Proteomes" id="UP001157946">
    <property type="component" value="Unassembled WGS sequence"/>
</dbReference>
<evidence type="ECO:0000313" key="4">
    <source>
        <dbReference type="Proteomes" id="UP001157946"/>
    </source>
</evidence>
<sequence>MRWTVLGCHSPYPAPGGATLGYLLEADQKRILIDCGSGVLAQLAKMMPIHELDAVFLSHLHHDHISDFFVLQYALLVASNQQKRKRPLPVWAPAEPAHWYAKLSYQNLIDKRPIGTESVSIGKLTFSFHRTDHAIPCYAIRISDGKKTILYGADAGPKTDWLAMGRKPDLFVCEATYLHQELPAHPIGHLSAKQAAEAGVALQAKRLLLTHLYPERDPEPLGEEAQAVFPGPCQVSRIGMQIDV</sequence>
<dbReference type="RefSeq" id="WP_102992610.1">
    <property type="nucleotide sequence ID" value="NZ_FXTU01000010.1"/>
</dbReference>
<dbReference type="PANTHER" id="PTHR46018:SF4">
    <property type="entry name" value="METALLO-HYDROLASE YHFI-RELATED"/>
    <property type="match status" value="1"/>
</dbReference>
<keyword evidence="1" id="KW-0862">Zinc</keyword>
<name>A0AA45WRY1_9BACL</name>